<dbReference type="GO" id="GO:0016747">
    <property type="term" value="F:acyltransferase activity, transferring groups other than amino-acyl groups"/>
    <property type="evidence" value="ECO:0007669"/>
    <property type="project" value="InterPro"/>
</dbReference>
<dbReference type="RefSeq" id="WP_160911512.1">
    <property type="nucleotide sequence ID" value="NZ_WMEZ01000001.1"/>
</dbReference>
<comment type="caution">
    <text evidence="4">The sequence shown here is derived from an EMBL/GenBank/DDBJ whole genome shotgun (WGS) entry which is preliminary data.</text>
</comment>
<reference evidence="4 5" key="1">
    <citation type="submission" date="2019-11" db="EMBL/GenBank/DDBJ databases">
        <title>Genome sequences of 17 halophilic strains isolated from different environments.</title>
        <authorList>
            <person name="Furrow R.E."/>
        </authorList>
    </citation>
    <scope>NUCLEOTIDE SEQUENCE [LARGE SCALE GENOMIC DNA]</scope>
    <source>
        <strain evidence="4 5">22505_10_Sand</strain>
    </source>
</reference>
<keyword evidence="2" id="KW-0012">Acyltransferase</keyword>
<dbReference type="PANTHER" id="PTHR43420:SF12">
    <property type="entry name" value="N-ACETYLTRANSFERASE DOMAIN-CONTAINING PROTEIN"/>
    <property type="match status" value="1"/>
</dbReference>
<feature type="domain" description="N-acetyltransferase" evidence="3">
    <location>
        <begin position="163"/>
        <end position="302"/>
    </location>
</feature>
<evidence type="ECO:0000256" key="2">
    <source>
        <dbReference type="ARBA" id="ARBA00023315"/>
    </source>
</evidence>
<dbReference type="OrthoDB" id="7163760at2"/>
<dbReference type="EMBL" id="WMEZ01000001">
    <property type="protein sequence ID" value="MYL48196.1"/>
    <property type="molecule type" value="Genomic_DNA"/>
</dbReference>
<dbReference type="CDD" id="cd04301">
    <property type="entry name" value="NAT_SF"/>
    <property type="match status" value="2"/>
</dbReference>
<organism evidence="4 5">
    <name type="scientific">Halobacillus litoralis</name>
    <dbReference type="NCBI Taxonomy" id="45668"/>
    <lineage>
        <taxon>Bacteria</taxon>
        <taxon>Bacillati</taxon>
        <taxon>Bacillota</taxon>
        <taxon>Bacilli</taxon>
        <taxon>Bacillales</taxon>
        <taxon>Bacillaceae</taxon>
        <taxon>Halobacillus</taxon>
    </lineage>
</organism>
<dbReference type="Pfam" id="PF00583">
    <property type="entry name" value="Acetyltransf_1"/>
    <property type="match status" value="2"/>
</dbReference>
<dbReference type="PANTHER" id="PTHR43420">
    <property type="entry name" value="ACETYLTRANSFERASE"/>
    <property type="match status" value="1"/>
</dbReference>
<feature type="domain" description="N-acetyltransferase" evidence="3">
    <location>
        <begin position="9"/>
        <end position="161"/>
    </location>
</feature>
<evidence type="ECO:0000313" key="5">
    <source>
        <dbReference type="Proteomes" id="UP000447393"/>
    </source>
</evidence>
<evidence type="ECO:0000259" key="3">
    <source>
        <dbReference type="PROSITE" id="PS51186"/>
    </source>
</evidence>
<sequence length="302" mass="34946">MKKIINPFIKLKDSLDRKDYENILSLKNCCTEKEKVTLKLELDYKWSKAANERKGMDRINEFMFYDEGTLIGYIGICQFGADTLEVNGMVHPEYRRMGIFTHLFSLVRDEWSKRDSQQMLLLCDRHSSSGIGFIKHMGAVYEHSEHEMLLTNEVRASAPTESIKLRKARNEDAKEIARQNAIYFRVSAPEGGLKNPEEESKHGMDTFMVERDQMIIGKVHLEVQNGVGGVYGLGVLPEYRRKGYGREILMKAVKILKERQVQQIMLQVEVKNNHALNLYRSCGFEETSTMDYYAFTKYGDKD</sequence>
<protein>
    <submittedName>
        <fullName evidence="4">GNAT family N-acetyltransferase</fullName>
    </submittedName>
</protein>
<gene>
    <name evidence="4" type="ORF">GLV98_01815</name>
</gene>
<keyword evidence="1 4" id="KW-0808">Transferase</keyword>
<dbReference type="SUPFAM" id="SSF55729">
    <property type="entry name" value="Acyl-CoA N-acyltransferases (Nat)"/>
    <property type="match status" value="2"/>
</dbReference>
<dbReference type="Proteomes" id="UP000447393">
    <property type="component" value="Unassembled WGS sequence"/>
</dbReference>
<proteinExistence type="predicted"/>
<accession>A0A845E1W2</accession>
<evidence type="ECO:0000256" key="1">
    <source>
        <dbReference type="ARBA" id="ARBA00022679"/>
    </source>
</evidence>
<evidence type="ECO:0000313" key="4">
    <source>
        <dbReference type="EMBL" id="MYL48196.1"/>
    </source>
</evidence>
<name>A0A845E1W2_9BACI</name>
<dbReference type="AlphaFoldDB" id="A0A845E1W2"/>
<dbReference type="PROSITE" id="PS51186">
    <property type="entry name" value="GNAT"/>
    <property type="match status" value="2"/>
</dbReference>
<dbReference type="InterPro" id="IPR050680">
    <property type="entry name" value="YpeA/RimI_acetyltransf"/>
</dbReference>
<dbReference type="Gene3D" id="3.40.630.30">
    <property type="match status" value="2"/>
</dbReference>
<dbReference type="InterPro" id="IPR016181">
    <property type="entry name" value="Acyl_CoA_acyltransferase"/>
</dbReference>
<dbReference type="InterPro" id="IPR000182">
    <property type="entry name" value="GNAT_dom"/>
</dbReference>